<organism evidence="2 3">
    <name type="scientific">Rhizophagus irregularis (strain DAOM 181602 / DAOM 197198 / MUCL 43194)</name>
    <name type="common">Arbuscular mycorrhizal fungus</name>
    <name type="synonym">Glomus intraradices</name>
    <dbReference type="NCBI Taxonomy" id="747089"/>
    <lineage>
        <taxon>Eukaryota</taxon>
        <taxon>Fungi</taxon>
        <taxon>Fungi incertae sedis</taxon>
        <taxon>Mucoromycota</taxon>
        <taxon>Glomeromycotina</taxon>
        <taxon>Glomeromycetes</taxon>
        <taxon>Glomerales</taxon>
        <taxon>Glomeraceae</taxon>
        <taxon>Rhizophagus</taxon>
    </lineage>
</organism>
<reference evidence="2 3" key="2">
    <citation type="journal article" date="2018" name="New Phytol.">
        <title>High intraspecific genome diversity in the model arbuscular mycorrhizal symbiont Rhizophagus irregularis.</title>
        <authorList>
            <person name="Chen E.C.H."/>
            <person name="Morin E."/>
            <person name="Beaudet D."/>
            <person name="Noel J."/>
            <person name="Yildirir G."/>
            <person name="Ndikumana S."/>
            <person name="Charron P."/>
            <person name="St-Onge C."/>
            <person name="Giorgi J."/>
            <person name="Kruger M."/>
            <person name="Marton T."/>
            <person name="Ropars J."/>
            <person name="Grigoriev I.V."/>
            <person name="Hainaut M."/>
            <person name="Henrissat B."/>
            <person name="Roux C."/>
            <person name="Martin F."/>
            <person name="Corradi N."/>
        </authorList>
    </citation>
    <scope>NUCLEOTIDE SEQUENCE [LARGE SCALE GENOMIC DNA]</scope>
    <source>
        <strain evidence="2 3">DAOM 197198</strain>
    </source>
</reference>
<proteinExistence type="predicted"/>
<dbReference type="AlphaFoldDB" id="A0A2P4Q9Z7"/>
<evidence type="ECO:0000313" key="3">
    <source>
        <dbReference type="Proteomes" id="UP000018888"/>
    </source>
</evidence>
<name>A0A2P4Q9Z7_RHIID</name>
<evidence type="ECO:0000313" key="2">
    <source>
        <dbReference type="EMBL" id="POG74463.1"/>
    </source>
</evidence>
<sequence length="82" mass="9734">MALLIWLLLRIQLLTRIQLWLCPYETIDSLISDECKRALFLITKIAVINALAKTVESYIDYQMSTLFTIENALIFCYRWHNH</sequence>
<keyword evidence="3" id="KW-1185">Reference proteome</keyword>
<feature type="chain" id="PRO_5015193446" description="Secreted protein" evidence="1">
    <location>
        <begin position="17"/>
        <end position="82"/>
    </location>
</feature>
<feature type="signal peptide" evidence="1">
    <location>
        <begin position="1"/>
        <end position="16"/>
    </location>
</feature>
<keyword evidence="1" id="KW-0732">Signal</keyword>
<dbReference type="Proteomes" id="UP000018888">
    <property type="component" value="Unassembled WGS sequence"/>
</dbReference>
<evidence type="ECO:0008006" key="4">
    <source>
        <dbReference type="Google" id="ProtNLM"/>
    </source>
</evidence>
<evidence type="ECO:0000256" key="1">
    <source>
        <dbReference type="SAM" id="SignalP"/>
    </source>
</evidence>
<accession>A0A2P4Q9Z7</accession>
<comment type="caution">
    <text evidence="2">The sequence shown here is derived from an EMBL/GenBank/DDBJ whole genome shotgun (WGS) entry which is preliminary data.</text>
</comment>
<protein>
    <recommendedName>
        <fullName evidence="4">Secreted protein</fullName>
    </recommendedName>
</protein>
<reference evidence="2 3" key="1">
    <citation type="journal article" date="2013" name="Proc. Natl. Acad. Sci. U.S.A.">
        <title>Genome of an arbuscular mycorrhizal fungus provides insight into the oldest plant symbiosis.</title>
        <authorList>
            <person name="Tisserant E."/>
            <person name="Malbreil M."/>
            <person name="Kuo A."/>
            <person name="Kohler A."/>
            <person name="Symeonidi A."/>
            <person name="Balestrini R."/>
            <person name="Charron P."/>
            <person name="Duensing N."/>
            <person name="Frei Dit Frey N."/>
            <person name="Gianinazzi-Pearson V."/>
            <person name="Gilbert L.B."/>
            <person name="Handa Y."/>
            <person name="Herr J.R."/>
            <person name="Hijri M."/>
            <person name="Koul R."/>
            <person name="Kawaguchi M."/>
            <person name="Krajinski F."/>
            <person name="Lammers P.J."/>
            <person name="Masclaux F.G."/>
            <person name="Murat C."/>
            <person name="Morin E."/>
            <person name="Ndikumana S."/>
            <person name="Pagni M."/>
            <person name="Petitpierre D."/>
            <person name="Requena N."/>
            <person name="Rosikiewicz P."/>
            <person name="Riley R."/>
            <person name="Saito K."/>
            <person name="San Clemente H."/>
            <person name="Shapiro H."/>
            <person name="van Tuinen D."/>
            <person name="Becard G."/>
            <person name="Bonfante P."/>
            <person name="Paszkowski U."/>
            <person name="Shachar-Hill Y.Y."/>
            <person name="Tuskan G.A."/>
            <person name="Young P.W."/>
            <person name="Sanders I.R."/>
            <person name="Henrissat B."/>
            <person name="Rensing S.A."/>
            <person name="Grigoriev I.V."/>
            <person name="Corradi N."/>
            <person name="Roux C."/>
            <person name="Martin F."/>
        </authorList>
    </citation>
    <scope>NUCLEOTIDE SEQUENCE [LARGE SCALE GENOMIC DNA]</scope>
    <source>
        <strain evidence="2 3">DAOM 197198</strain>
    </source>
</reference>
<dbReference type="EMBL" id="AUPC02000071">
    <property type="protein sequence ID" value="POG74463.1"/>
    <property type="molecule type" value="Genomic_DNA"/>
</dbReference>
<gene>
    <name evidence="2" type="ORF">GLOIN_2v1575974</name>
</gene>